<protein>
    <submittedName>
        <fullName evidence="16">Bone morphogenetic protein 2-like</fullName>
    </submittedName>
</protein>
<keyword evidence="5" id="KW-0964">Secreted</keyword>
<evidence type="ECO:0000256" key="11">
    <source>
        <dbReference type="ARBA" id="ARBA00023180"/>
    </source>
</evidence>
<dbReference type="AlphaFoldDB" id="A0AAW1AXZ7"/>
<keyword evidence="8" id="KW-0892">Osteogenesis</keyword>
<feature type="region of interest" description="Disordered" evidence="14">
    <location>
        <begin position="355"/>
        <end position="397"/>
    </location>
</feature>
<dbReference type="GO" id="GO:0030154">
    <property type="term" value="P:cell differentiation"/>
    <property type="evidence" value="ECO:0007669"/>
    <property type="project" value="UniProtKB-KW"/>
</dbReference>
<evidence type="ECO:0000256" key="4">
    <source>
        <dbReference type="ARBA" id="ARBA00022514"/>
    </source>
</evidence>
<feature type="compositionally biased region" description="Basic residues" evidence="14">
    <location>
        <begin position="359"/>
        <end position="373"/>
    </location>
</feature>
<sequence>MSKKKPLVLRVCCLAGEEILFSGSPFQPSLIRTRGSDLLHSWAWGQDEAGRRTENAKEPRSAQGGLRDGFPPWVIQKSREKLEEQAGKGKAIKRRKEDGFWPRTSTFASKSSSRGGGWEMASPGTAEPTGKRDPERLPIQSFQTVLLKRLGLQRRPDPKPKLRVPQYLLDLYRFCLRQPLAFPKDSEPPFLEARAATANTVRTFHHVEDSAPVSEGAGNSFYFLFNLTALPSEEELTALELRLFHSPEESHGSHINVYQAVDPPPVSPNKSRLLACKWVAPGQPKWVSFDVTAAFQKAREQKERNLGFLVEVQPSNSSLHLPHPPVSLRARRSPGQEEAEWALKRPLLVTYSHDQRGQPLRHRKRQTRSRPIRGRGAAKVPASARKHKSLRPKTKTGTRCRRHRLFVDFKAVGWNDWIIAPSGYHAFYCSGDCRFPLADHMNSSSHAVVQTILNSVNSKVPKACCVPTELSPIAMLYLDQHDMVVLKSYQDMVVDGCGRPVKKAKVRNRNPNQALSLPESGGEGASAGGQPAAAAGGGGGVGSLRALARKTRSLIRQTRGGEKK</sequence>
<dbReference type="InterPro" id="IPR017948">
    <property type="entry name" value="TGFb_CS"/>
</dbReference>
<dbReference type="Pfam" id="PF00019">
    <property type="entry name" value="TGF_beta"/>
    <property type="match status" value="1"/>
</dbReference>
<evidence type="ECO:0000256" key="14">
    <source>
        <dbReference type="SAM" id="MobiDB-lite"/>
    </source>
</evidence>
<keyword evidence="17" id="KW-1185">Reference proteome</keyword>
<dbReference type="PANTHER" id="PTHR11848:SF143">
    <property type="entry name" value="BONE MORPHOGENETIC PROTEIN 2"/>
    <property type="match status" value="1"/>
</dbReference>
<dbReference type="SMART" id="SM00204">
    <property type="entry name" value="TGFB"/>
    <property type="match status" value="1"/>
</dbReference>
<evidence type="ECO:0000256" key="3">
    <source>
        <dbReference type="ARBA" id="ARBA00022473"/>
    </source>
</evidence>
<feature type="compositionally biased region" description="Basic and acidic residues" evidence="14">
    <location>
        <begin position="48"/>
        <end position="60"/>
    </location>
</feature>
<name>A0AAW1AXZ7_CROAD</name>
<comment type="caution">
    <text evidence="16">The sequence shown here is derived from an EMBL/GenBank/DDBJ whole genome shotgun (WGS) entry which is preliminary data.</text>
</comment>
<keyword evidence="3" id="KW-0217">Developmental protein</keyword>
<dbReference type="GO" id="GO:0005125">
    <property type="term" value="F:cytokine activity"/>
    <property type="evidence" value="ECO:0007669"/>
    <property type="project" value="UniProtKB-KW"/>
</dbReference>
<dbReference type="GO" id="GO:0051216">
    <property type="term" value="P:cartilage development"/>
    <property type="evidence" value="ECO:0007669"/>
    <property type="project" value="UniProtKB-KW"/>
</dbReference>
<evidence type="ECO:0000256" key="12">
    <source>
        <dbReference type="ARBA" id="ARBA00023188"/>
    </source>
</evidence>
<dbReference type="PROSITE" id="PS51362">
    <property type="entry name" value="TGF_BETA_2"/>
    <property type="match status" value="1"/>
</dbReference>
<keyword evidence="10" id="KW-1015">Disulfide bond</keyword>
<keyword evidence="12" id="KW-0891">Chondrogenesis</keyword>
<feature type="region of interest" description="Disordered" evidence="14">
    <location>
        <begin position="48"/>
        <end position="71"/>
    </location>
</feature>
<dbReference type="GO" id="GO:0001503">
    <property type="term" value="P:ossification"/>
    <property type="evidence" value="ECO:0007669"/>
    <property type="project" value="UniProtKB-KW"/>
</dbReference>
<proteinExistence type="inferred from homology"/>
<evidence type="ECO:0000313" key="17">
    <source>
        <dbReference type="Proteomes" id="UP001474421"/>
    </source>
</evidence>
<dbReference type="GO" id="GO:0051240">
    <property type="term" value="P:positive regulation of multicellular organismal process"/>
    <property type="evidence" value="ECO:0007669"/>
    <property type="project" value="UniProtKB-ARBA"/>
</dbReference>
<dbReference type="FunFam" id="2.10.90.10:FF:000103">
    <property type="entry name" value="Bone morphogenetic protein 16"/>
    <property type="match status" value="1"/>
</dbReference>
<evidence type="ECO:0000256" key="10">
    <source>
        <dbReference type="ARBA" id="ARBA00023157"/>
    </source>
</evidence>
<evidence type="ECO:0000256" key="9">
    <source>
        <dbReference type="ARBA" id="ARBA00023030"/>
    </source>
</evidence>
<keyword evidence="6" id="KW-0165">Cleavage on pair of basic residues</keyword>
<evidence type="ECO:0000256" key="5">
    <source>
        <dbReference type="ARBA" id="ARBA00022525"/>
    </source>
</evidence>
<evidence type="ECO:0000313" key="16">
    <source>
        <dbReference type="EMBL" id="KAK9394376.1"/>
    </source>
</evidence>
<dbReference type="GO" id="GO:0005615">
    <property type="term" value="C:extracellular space"/>
    <property type="evidence" value="ECO:0007669"/>
    <property type="project" value="UniProtKB-KW"/>
</dbReference>
<evidence type="ECO:0000256" key="6">
    <source>
        <dbReference type="ARBA" id="ARBA00022685"/>
    </source>
</evidence>
<dbReference type="GO" id="GO:0008083">
    <property type="term" value="F:growth factor activity"/>
    <property type="evidence" value="ECO:0007669"/>
    <property type="project" value="UniProtKB-KW"/>
</dbReference>
<dbReference type="EMBL" id="JAOTOJ010000011">
    <property type="protein sequence ID" value="KAK9394376.1"/>
    <property type="molecule type" value="Genomic_DNA"/>
</dbReference>
<reference evidence="16 17" key="1">
    <citation type="journal article" date="2024" name="Proc. Natl. Acad. Sci. U.S.A.">
        <title>The genetic regulatory architecture and epigenomic basis for age-related changes in rattlesnake venom.</title>
        <authorList>
            <person name="Hogan M.P."/>
            <person name="Holding M.L."/>
            <person name="Nystrom G.S."/>
            <person name="Colston T.J."/>
            <person name="Bartlett D.A."/>
            <person name="Mason A.J."/>
            <person name="Ellsworth S.A."/>
            <person name="Rautsaw R.M."/>
            <person name="Lawrence K.C."/>
            <person name="Strickland J.L."/>
            <person name="He B."/>
            <person name="Fraser P."/>
            <person name="Margres M.J."/>
            <person name="Gilbert D.M."/>
            <person name="Gibbs H.L."/>
            <person name="Parkinson C.L."/>
            <person name="Rokyta D.R."/>
        </authorList>
    </citation>
    <scope>NUCLEOTIDE SEQUENCE [LARGE SCALE GENOMIC DNA]</scope>
    <source>
        <strain evidence="16">DRR0105</strain>
    </source>
</reference>
<evidence type="ECO:0000256" key="1">
    <source>
        <dbReference type="ARBA" id="ARBA00004613"/>
    </source>
</evidence>
<comment type="similarity">
    <text evidence="2 13">Belongs to the TGF-beta family.</text>
</comment>
<dbReference type="Gene3D" id="2.10.90.10">
    <property type="entry name" value="Cystine-knot cytokines"/>
    <property type="match status" value="1"/>
</dbReference>
<keyword evidence="11" id="KW-0325">Glycoprotein</keyword>
<feature type="compositionally biased region" description="Polar residues" evidence="14">
    <location>
        <begin position="103"/>
        <end position="113"/>
    </location>
</feature>
<evidence type="ECO:0000256" key="7">
    <source>
        <dbReference type="ARBA" id="ARBA00022782"/>
    </source>
</evidence>
<feature type="region of interest" description="Disordered" evidence="14">
    <location>
        <begin position="103"/>
        <end position="135"/>
    </location>
</feature>
<dbReference type="InterPro" id="IPR015615">
    <property type="entry name" value="TGF-beta-rel"/>
</dbReference>
<dbReference type="Gene3D" id="2.60.120.970">
    <property type="match status" value="1"/>
</dbReference>
<dbReference type="InterPro" id="IPR001111">
    <property type="entry name" value="TGF-b_propeptide"/>
</dbReference>
<evidence type="ECO:0000256" key="8">
    <source>
        <dbReference type="ARBA" id="ARBA00022855"/>
    </source>
</evidence>
<dbReference type="Proteomes" id="UP001474421">
    <property type="component" value="Unassembled WGS sequence"/>
</dbReference>
<dbReference type="InterPro" id="IPR001839">
    <property type="entry name" value="TGF-b_C"/>
</dbReference>
<feature type="domain" description="TGF-beta family profile" evidence="15">
    <location>
        <begin position="385"/>
        <end position="500"/>
    </location>
</feature>
<feature type="compositionally biased region" description="Basic residues" evidence="14">
    <location>
        <begin position="384"/>
        <end position="397"/>
    </location>
</feature>
<keyword evidence="4" id="KW-0202">Cytokine</keyword>
<dbReference type="Pfam" id="PF00688">
    <property type="entry name" value="TGFb_propeptide"/>
    <property type="match status" value="1"/>
</dbReference>
<keyword evidence="7" id="KW-0221">Differentiation</keyword>
<dbReference type="GO" id="GO:0051094">
    <property type="term" value="P:positive regulation of developmental process"/>
    <property type="evidence" value="ECO:0007669"/>
    <property type="project" value="UniProtKB-ARBA"/>
</dbReference>
<keyword evidence="9 13" id="KW-0339">Growth factor</keyword>
<feature type="region of interest" description="Disordered" evidence="14">
    <location>
        <begin position="507"/>
        <end position="543"/>
    </location>
</feature>
<evidence type="ECO:0000256" key="2">
    <source>
        <dbReference type="ARBA" id="ARBA00006656"/>
    </source>
</evidence>
<dbReference type="PROSITE" id="PS00250">
    <property type="entry name" value="TGF_BETA_1"/>
    <property type="match status" value="1"/>
</dbReference>
<evidence type="ECO:0000256" key="13">
    <source>
        <dbReference type="RuleBase" id="RU000354"/>
    </source>
</evidence>
<evidence type="ECO:0000259" key="15">
    <source>
        <dbReference type="PROSITE" id="PS51362"/>
    </source>
</evidence>
<accession>A0AAW1AXZ7</accession>
<dbReference type="PANTHER" id="PTHR11848">
    <property type="entry name" value="TGF-BETA FAMILY"/>
    <property type="match status" value="1"/>
</dbReference>
<dbReference type="InterPro" id="IPR029034">
    <property type="entry name" value="Cystine-knot_cytokine"/>
</dbReference>
<organism evidence="16 17">
    <name type="scientific">Crotalus adamanteus</name>
    <name type="common">Eastern diamondback rattlesnake</name>
    <dbReference type="NCBI Taxonomy" id="8729"/>
    <lineage>
        <taxon>Eukaryota</taxon>
        <taxon>Metazoa</taxon>
        <taxon>Chordata</taxon>
        <taxon>Craniata</taxon>
        <taxon>Vertebrata</taxon>
        <taxon>Euteleostomi</taxon>
        <taxon>Lepidosauria</taxon>
        <taxon>Squamata</taxon>
        <taxon>Bifurcata</taxon>
        <taxon>Unidentata</taxon>
        <taxon>Episquamata</taxon>
        <taxon>Toxicofera</taxon>
        <taxon>Serpentes</taxon>
        <taxon>Colubroidea</taxon>
        <taxon>Viperidae</taxon>
        <taxon>Crotalinae</taxon>
        <taxon>Crotalus</taxon>
    </lineage>
</organism>
<dbReference type="SUPFAM" id="SSF57501">
    <property type="entry name" value="Cystine-knot cytokines"/>
    <property type="match status" value="1"/>
</dbReference>
<comment type="subcellular location">
    <subcellularLocation>
        <location evidence="1">Secreted</location>
    </subcellularLocation>
</comment>
<gene>
    <name evidence="16" type="ORF">NXF25_014904</name>
</gene>